<reference evidence="1 2" key="1">
    <citation type="journal article" date="2022" name="DNA Res.">
        <title>Chromosomal-level genome assembly of the orchid tree Bauhinia variegata (Leguminosae; Cercidoideae) supports the allotetraploid origin hypothesis of Bauhinia.</title>
        <authorList>
            <person name="Zhong Y."/>
            <person name="Chen Y."/>
            <person name="Zheng D."/>
            <person name="Pang J."/>
            <person name="Liu Y."/>
            <person name="Luo S."/>
            <person name="Meng S."/>
            <person name="Qian L."/>
            <person name="Wei D."/>
            <person name="Dai S."/>
            <person name="Zhou R."/>
        </authorList>
    </citation>
    <scope>NUCLEOTIDE SEQUENCE [LARGE SCALE GENOMIC DNA]</scope>
    <source>
        <strain evidence="1">BV-YZ2020</strain>
    </source>
</reference>
<evidence type="ECO:0000313" key="1">
    <source>
        <dbReference type="EMBL" id="KAI4349780.1"/>
    </source>
</evidence>
<dbReference type="EMBL" id="CM039429">
    <property type="protein sequence ID" value="KAI4349780.1"/>
    <property type="molecule type" value="Genomic_DNA"/>
</dbReference>
<protein>
    <submittedName>
        <fullName evidence="1">Uncharacterized protein</fullName>
    </submittedName>
</protein>
<evidence type="ECO:0000313" key="2">
    <source>
        <dbReference type="Proteomes" id="UP000828941"/>
    </source>
</evidence>
<gene>
    <name evidence="1" type="ORF">L6164_010336</name>
</gene>
<organism evidence="1 2">
    <name type="scientific">Bauhinia variegata</name>
    <name type="common">Purple orchid tree</name>
    <name type="synonym">Phanera variegata</name>
    <dbReference type="NCBI Taxonomy" id="167791"/>
    <lineage>
        <taxon>Eukaryota</taxon>
        <taxon>Viridiplantae</taxon>
        <taxon>Streptophyta</taxon>
        <taxon>Embryophyta</taxon>
        <taxon>Tracheophyta</taxon>
        <taxon>Spermatophyta</taxon>
        <taxon>Magnoliopsida</taxon>
        <taxon>eudicotyledons</taxon>
        <taxon>Gunneridae</taxon>
        <taxon>Pentapetalae</taxon>
        <taxon>rosids</taxon>
        <taxon>fabids</taxon>
        <taxon>Fabales</taxon>
        <taxon>Fabaceae</taxon>
        <taxon>Cercidoideae</taxon>
        <taxon>Cercideae</taxon>
        <taxon>Bauhiniinae</taxon>
        <taxon>Bauhinia</taxon>
    </lineage>
</organism>
<sequence length="409" mass="46405">MASVGIPPASGLRDVNANTVAADRLPDEMNDMKIRDDKEMESAVISGNGTEAGHIIVTTIGGKNGQPKQTISYMAERAVGQGSFGVVFQAKCLETGETVAIKKVLQDKRYKNRELQTMRFLDHPNVVSLKHCFFSTTEKEELYLNLVLEYVPETVHRVIRHYNKMNQRMPLIYVKLYFYQICRALTYLHNTIRVCHRDIKPQNLLVNPHTHQLKICDFGSAKVLVKGEPNISYICSRYYRAPELIFGATEYTTAIDIWSAGCVLGELLLGQPLFPGESGVDQLVEIIKVLGTPTREEIKCMNPKYTEFKFPQIKANPWHKIFHKRMPPEAVDLVSRLLQYSPNLRCTALEALIHPFFDELRDPNTRLPNGRFLPPLFNFKANELKGVPAEMLVKLIPPHARKHCALFGS</sequence>
<proteinExistence type="predicted"/>
<keyword evidence="2" id="KW-1185">Reference proteome</keyword>
<dbReference type="Proteomes" id="UP000828941">
    <property type="component" value="Chromosome 4"/>
</dbReference>
<comment type="caution">
    <text evidence="1">The sequence shown here is derived from an EMBL/GenBank/DDBJ whole genome shotgun (WGS) entry which is preliminary data.</text>
</comment>
<accession>A0ACB9PLY3</accession>
<name>A0ACB9PLY3_BAUVA</name>